<dbReference type="PANTHER" id="PTHR31005:SF8">
    <property type="entry name" value="DUF4139 DOMAIN-CONTAINING PROTEIN"/>
    <property type="match status" value="1"/>
</dbReference>
<evidence type="ECO:0000259" key="2">
    <source>
        <dbReference type="Pfam" id="PF13600"/>
    </source>
</evidence>
<dbReference type="NCBIfam" id="TIGR02231">
    <property type="entry name" value="mucoidy inhibitor MuiA family protein"/>
    <property type="match status" value="1"/>
</dbReference>
<dbReference type="InterPro" id="IPR025554">
    <property type="entry name" value="DUF4140"/>
</dbReference>
<proteinExistence type="predicted"/>
<dbReference type="PANTHER" id="PTHR31005">
    <property type="entry name" value="DUF4139 DOMAIN-CONTAINING PROTEIN"/>
    <property type="match status" value="1"/>
</dbReference>
<dbReference type="Pfam" id="PF13598">
    <property type="entry name" value="DUF4139"/>
    <property type="match status" value="1"/>
</dbReference>
<dbReference type="Pfam" id="PF13600">
    <property type="entry name" value="DUF4140"/>
    <property type="match status" value="1"/>
</dbReference>
<dbReference type="OrthoDB" id="9777444at2"/>
<dbReference type="RefSeq" id="WP_153455113.1">
    <property type="nucleotide sequence ID" value="NZ_WEGJ01000021.1"/>
</dbReference>
<evidence type="ECO:0008006" key="5">
    <source>
        <dbReference type="Google" id="ProtNLM"/>
    </source>
</evidence>
<keyword evidence="4" id="KW-1185">Reference proteome</keyword>
<gene>
    <name evidence="3" type="ORF">SRB5_46010</name>
</gene>
<comment type="caution">
    <text evidence="3">The sequence shown here is derived from an EMBL/GenBank/DDBJ whole genome shotgun (WGS) entry which is preliminary data.</text>
</comment>
<dbReference type="EMBL" id="WEGJ01000021">
    <property type="protein sequence ID" value="MQY14434.1"/>
    <property type="molecule type" value="Genomic_DNA"/>
</dbReference>
<dbReference type="Proteomes" id="UP000466345">
    <property type="component" value="Unassembled WGS sequence"/>
</dbReference>
<dbReference type="InterPro" id="IPR011935">
    <property type="entry name" value="CHP02231"/>
</dbReference>
<feature type="domain" description="DUF4140" evidence="2">
    <location>
        <begin position="13"/>
        <end position="113"/>
    </location>
</feature>
<evidence type="ECO:0000259" key="1">
    <source>
        <dbReference type="Pfam" id="PF13598"/>
    </source>
</evidence>
<name>A0A7K0CNV2_9ACTN</name>
<evidence type="ECO:0000313" key="3">
    <source>
        <dbReference type="EMBL" id="MQY14434.1"/>
    </source>
</evidence>
<protein>
    <recommendedName>
        <fullName evidence="5">Mucoidy inhibitor MuiA family protein</fullName>
    </recommendedName>
</protein>
<sequence length="528" mass="57148">MTDDLTPLPPSTVTCLEDRAQLERRTTVDLPAGVTRLRLGPVTPLAVDHSLRASTTTSGVGVVDARLVRAYTPTHPDAADPDASQLRLREKELEEAIRTADRRGRRLGSRLAVVQQAREELHREITAATTAGQPDPERWAGQSQLLDAELDRCHDTVREATAHHAVLVDELKGVDAALRRIEEEPPQVTAYVEVVVEADRPGPADLSVTHLVPCALWRPAYRATLAADGRSVELRTEAVVWQRTGEDWPGVSLALSTARTTLAAAPPQLTEDVLTLRDRTAQERRTVDVELREEEISTLGGESPDAGPVRTAELPGLQDGGEVRVLRAPSTATVPSDGRPHRVHLSAFTAPARSELACAPELSPLVSQVARFTNDAGHVLLAGPVDLVRGSGFTGRGELRFAGTGEEVTLSFGSEDTYRVVRHTEESRDTTTLGHRTVITRTVRLFVSRVEAADADGSETELVVRERVPVSEISAVEITLDRTASDPAPDEGPDDDGLVTYRIGLRPGTRREVTLVYELSAAKSVVGL</sequence>
<organism evidence="3 4">
    <name type="scientific">Streptomyces smaragdinus</name>
    <dbReference type="NCBI Taxonomy" id="2585196"/>
    <lineage>
        <taxon>Bacteria</taxon>
        <taxon>Bacillati</taxon>
        <taxon>Actinomycetota</taxon>
        <taxon>Actinomycetes</taxon>
        <taxon>Kitasatosporales</taxon>
        <taxon>Streptomycetaceae</taxon>
        <taxon>Streptomyces</taxon>
    </lineage>
</organism>
<dbReference type="InterPro" id="IPR037291">
    <property type="entry name" value="DUF4139"/>
</dbReference>
<dbReference type="AlphaFoldDB" id="A0A7K0CNV2"/>
<evidence type="ECO:0000313" key="4">
    <source>
        <dbReference type="Proteomes" id="UP000466345"/>
    </source>
</evidence>
<feature type="domain" description="DUF4139" evidence="1">
    <location>
        <begin position="206"/>
        <end position="522"/>
    </location>
</feature>
<accession>A0A7K0CNV2</accession>
<reference evidence="3 4" key="1">
    <citation type="submission" date="2019-10" db="EMBL/GenBank/DDBJ databases">
        <title>Streptomyces smaragdinus sp. nov. and Streptomyces fabii sp. nov., isolated from the gut of fungus growing-termite Macrotermes natalensis.</title>
        <authorList>
            <person name="Schwitalla J."/>
            <person name="Benndorf R."/>
            <person name="Martin K."/>
            <person name="De Beer W."/>
            <person name="Kaster A.-K."/>
            <person name="Vollmers J."/>
            <person name="Poulsen M."/>
            <person name="Beemelmanns C."/>
        </authorList>
    </citation>
    <scope>NUCLEOTIDE SEQUENCE [LARGE SCALE GENOMIC DNA]</scope>
    <source>
        <strain evidence="3 4">RB5</strain>
    </source>
</reference>